<dbReference type="SUPFAM" id="SSF51621">
    <property type="entry name" value="Phosphoenolpyruvate/pyruvate domain"/>
    <property type="match status" value="1"/>
</dbReference>
<comment type="caution">
    <text evidence="11">The sequence shown here is derived from an EMBL/GenBank/DDBJ whole genome shotgun (WGS) entry which is preliminary data.</text>
</comment>
<proteinExistence type="inferred from homology"/>
<feature type="active site" evidence="8">
    <location>
        <position position="181"/>
    </location>
</feature>
<dbReference type="AlphaFoldDB" id="A0A815ZT85"/>
<evidence type="ECO:0000256" key="1">
    <source>
        <dbReference type="ARBA" id="ARBA00001946"/>
    </source>
</evidence>
<dbReference type="PANTHER" id="PTHR30523">
    <property type="entry name" value="PHOSPHOENOLPYRUVATE CARBOXYLASE"/>
    <property type="match status" value="1"/>
</dbReference>
<evidence type="ECO:0000313" key="10">
    <source>
        <dbReference type="EMBL" id="CAF1416986.1"/>
    </source>
</evidence>
<comment type="similarity">
    <text evidence="2">Belongs to the PEPCase type 1 family.</text>
</comment>
<dbReference type="InterPro" id="IPR022805">
    <property type="entry name" value="PEP_COase_bac/pln-type"/>
</dbReference>
<dbReference type="InterPro" id="IPR033129">
    <property type="entry name" value="PEPCASE_His_AS"/>
</dbReference>
<name>A0A815ZT85_9BILA</name>
<accession>A0A815ZT85</accession>
<comment type="catalytic activity">
    <reaction evidence="7">
        <text>oxaloacetate + phosphate = phosphoenolpyruvate + hydrogencarbonate</text>
        <dbReference type="Rhea" id="RHEA:28370"/>
        <dbReference type="ChEBI" id="CHEBI:16452"/>
        <dbReference type="ChEBI" id="CHEBI:17544"/>
        <dbReference type="ChEBI" id="CHEBI:43474"/>
        <dbReference type="ChEBI" id="CHEBI:58702"/>
        <dbReference type="EC" id="4.1.1.31"/>
    </reaction>
</comment>
<dbReference type="PROSITE" id="PS00781">
    <property type="entry name" value="PEPCASE_1"/>
    <property type="match status" value="1"/>
</dbReference>
<keyword evidence="6" id="KW-0120">Carbon dioxide fixation</keyword>
<evidence type="ECO:0000256" key="9">
    <source>
        <dbReference type="PROSITE-ProRule" id="PRU10112"/>
    </source>
</evidence>
<dbReference type="PRINTS" id="PR00150">
    <property type="entry name" value="PEPCARBXLASE"/>
</dbReference>
<dbReference type="Gene3D" id="1.20.1440.90">
    <property type="entry name" value="Phosphoenolpyruvate/pyruvate domain"/>
    <property type="match status" value="1"/>
</dbReference>
<dbReference type="EMBL" id="CAJNOV010016241">
    <property type="protein sequence ID" value="CAF1587314.1"/>
    <property type="molecule type" value="Genomic_DNA"/>
</dbReference>
<dbReference type="HAMAP" id="MF_00595">
    <property type="entry name" value="PEPcase_type1"/>
    <property type="match status" value="1"/>
</dbReference>
<dbReference type="Pfam" id="PF00311">
    <property type="entry name" value="PEPcase"/>
    <property type="match status" value="1"/>
</dbReference>
<dbReference type="OrthoDB" id="1365747at2759"/>
<dbReference type="Proteomes" id="UP000663834">
    <property type="component" value="Unassembled WGS sequence"/>
</dbReference>
<dbReference type="InterPro" id="IPR015813">
    <property type="entry name" value="Pyrv/PenolPyrv_kinase-like_dom"/>
</dbReference>
<dbReference type="GO" id="GO:0015977">
    <property type="term" value="P:carbon fixation"/>
    <property type="evidence" value="ECO:0007669"/>
    <property type="project" value="UniProtKB-KW"/>
</dbReference>
<gene>
    <name evidence="11" type="ORF">CJN711_LOCUS33642</name>
    <name evidence="10" type="ORF">KQP761_LOCUS10399</name>
</gene>
<dbReference type="EMBL" id="CAJNOW010004441">
    <property type="protein sequence ID" value="CAF1416986.1"/>
    <property type="molecule type" value="Genomic_DNA"/>
</dbReference>
<evidence type="ECO:0000313" key="12">
    <source>
        <dbReference type="Proteomes" id="UP000663855"/>
    </source>
</evidence>
<comment type="cofactor">
    <cofactor evidence="1">
        <name>Mg(2+)</name>
        <dbReference type="ChEBI" id="CHEBI:18420"/>
    </cofactor>
</comment>
<evidence type="ECO:0000256" key="7">
    <source>
        <dbReference type="ARBA" id="ARBA00048995"/>
    </source>
</evidence>
<dbReference type="GO" id="GO:0005829">
    <property type="term" value="C:cytosol"/>
    <property type="evidence" value="ECO:0007669"/>
    <property type="project" value="TreeGrafter"/>
</dbReference>
<evidence type="ECO:0000256" key="8">
    <source>
        <dbReference type="PROSITE-ProRule" id="PRU10111"/>
    </source>
</evidence>
<dbReference type="InterPro" id="IPR018129">
    <property type="entry name" value="PEP_COase_Lys_AS"/>
</dbReference>
<dbReference type="NCBIfam" id="NF000584">
    <property type="entry name" value="PRK00009.1"/>
    <property type="match status" value="1"/>
</dbReference>
<dbReference type="GO" id="GO:0006099">
    <property type="term" value="P:tricarboxylic acid cycle"/>
    <property type="evidence" value="ECO:0007669"/>
    <property type="project" value="InterPro"/>
</dbReference>
<feature type="active site" evidence="9">
    <location>
        <position position="600"/>
    </location>
</feature>
<evidence type="ECO:0000256" key="5">
    <source>
        <dbReference type="ARBA" id="ARBA00023239"/>
    </source>
</evidence>
<protein>
    <recommendedName>
        <fullName evidence="3">phosphoenolpyruvate carboxylase</fullName>
        <ecNumber evidence="3">4.1.1.31</ecNumber>
    </recommendedName>
</protein>
<evidence type="ECO:0000256" key="2">
    <source>
        <dbReference type="ARBA" id="ARBA00008346"/>
    </source>
</evidence>
<dbReference type="Proteomes" id="UP000663855">
    <property type="component" value="Unassembled WGS sequence"/>
</dbReference>
<keyword evidence="4" id="KW-0460">Magnesium</keyword>
<dbReference type="PANTHER" id="PTHR30523:SF6">
    <property type="entry name" value="PHOSPHOENOLPYRUVATE CARBOXYLASE"/>
    <property type="match status" value="1"/>
</dbReference>
<dbReference type="EC" id="4.1.1.31" evidence="3"/>
<evidence type="ECO:0000256" key="3">
    <source>
        <dbReference type="ARBA" id="ARBA00012305"/>
    </source>
</evidence>
<reference evidence="11" key="1">
    <citation type="submission" date="2021-02" db="EMBL/GenBank/DDBJ databases">
        <authorList>
            <person name="Nowell W R."/>
        </authorList>
    </citation>
    <scope>NUCLEOTIDE SEQUENCE</scope>
</reference>
<keyword evidence="5" id="KW-0456">Lyase</keyword>
<dbReference type="InterPro" id="IPR021135">
    <property type="entry name" value="PEP_COase"/>
</dbReference>
<evidence type="ECO:0000313" key="11">
    <source>
        <dbReference type="EMBL" id="CAF1587314.1"/>
    </source>
</evidence>
<dbReference type="PROSITE" id="PS00393">
    <property type="entry name" value="PEPCASE_2"/>
    <property type="match status" value="1"/>
</dbReference>
<evidence type="ECO:0000256" key="6">
    <source>
        <dbReference type="ARBA" id="ARBA00023300"/>
    </source>
</evidence>
<evidence type="ECO:0000256" key="4">
    <source>
        <dbReference type="ARBA" id="ARBA00022842"/>
    </source>
</evidence>
<sequence>MMLLRATIARNHSRFLSNISDVHNNNRWDIFVSSKNLAAPRNENHLVDESLRANVRLLGDSLGRTIARELGEDFVGEIETIRNYAKRQDDGAQLHQYLRSLPDNHILSVARAFNQFLQLANIAEQHHRVHSKGLDDDSRNVSDRPKLIDLFKRIEQEKTNASQLLYDTFSNMKIELVLTAHPTETIRRSLIQKYNLIEECLSLLAMLDPESDEKYVSETAHRAKERLEELVSQAWHTNEFRHERPSPIDEAKSGFAVVENSLWEAVPIFFRDLDQLLLNTTGKRLPLHATPIRFASWMGGDRDGNPNVTAAVTTEVLLLARWQAVQLYISDLEKLKTELSMTKASDELLNLIRNKKAQEPYRELIKDLLVQVRTTREWIQAKLDNRSFTIPKHVQLIRSYKQLQEPLEVCYRSLCANKLDLIANGILLDTLRRLACFGVTLSKLDLRQESTRHIEALEEIISYILPQQSKYSEWTEEKKQEFLINELISKRPLISQRHKWSTETQEVLDTFEIISRQNNDEALGTYIISMTEQPSDILVVALLMKEMANGKLLPIVPLFERLKDLNCASDVIDRLLSIKTYRNLIDNKQQVMIGYSDSAKDAGQLAAAWAQYRAQEGLSEVCKKHGVALTLFHGRGGTVGRGGGPAHAAILSQPPGSVNNSIRVTEQGEMIRFKFGLPGLAVLSMEIYASAVLEATLLPMPKPKESWREEMNKLAARAHRTYNSVVRENSDFVPYFRRITPLNALSQLPLGSRPAKRKQEGGVETLRAIPWIFAWTQIRLLLPSWLGTDDAFGEFLKENPDGLDRIREMIQSWPFFRMYMDMLEMVLAKADTDIAAYYEQRLIEPNSSMQKLSESIRTRLHHIRELVLLITNQKELLESAPRLAHTIALRNPYIEPLHALQAELMQRSLDKKQEDIPADISRAMMTTMAGIAAGLRNTG</sequence>
<organism evidence="11 12">
    <name type="scientific">Rotaria magnacalcarata</name>
    <dbReference type="NCBI Taxonomy" id="392030"/>
    <lineage>
        <taxon>Eukaryota</taxon>
        <taxon>Metazoa</taxon>
        <taxon>Spiralia</taxon>
        <taxon>Gnathifera</taxon>
        <taxon>Rotifera</taxon>
        <taxon>Eurotatoria</taxon>
        <taxon>Bdelloidea</taxon>
        <taxon>Philodinida</taxon>
        <taxon>Philodinidae</taxon>
        <taxon>Rotaria</taxon>
    </lineage>
</organism>
<dbReference type="GO" id="GO:0008964">
    <property type="term" value="F:phosphoenolpyruvate carboxylase activity"/>
    <property type="evidence" value="ECO:0007669"/>
    <property type="project" value="UniProtKB-EC"/>
</dbReference>